<gene>
    <name evidence="1" type="ORF">M9458_053690</name>
</gene>
<comment type="caution">
    <text evidence="1">The sequence shown here is derived from an EMBL/GenBank/DDBJ whole genome shotgun (WGS) entry which is preliminary data.</text>
</comment>
<reference evidence="1 2" key="1">
    <citation type="submission" date="2024-05" db="EMBL/GenBank/DDBJ databases">
        <title>Genome sequencing and assembly of Indian major carp, Cirrhinus mrigala (Hamilton, 1822).</title>
        <authorList>
            <person name="Mohindra V."/>
            <person name="Chowdhury L.M."/>
            <person name="Lal K."/>
            <person name="Jena J.K."/>
        </authorList>
    </citation>
    <scope>NUCLEOTIDE SEQUENCE [LARGE SCALE GENOMIC DNA]</scope>
    <source>
        <strain evidence="1">CM1030</strain>
        <tissue evidence="1">Blood</tissue>
    </source>
</reference>
<protein>
    <submittedName>
        <fullName evidence="1">Uncharacterized protein</fullName>
    </submittedName>
</protein>
<name>A0ABD0MPZ6_CIRMR</name>
<sequence>MAVRSDAAATPGPNDGAFMSFNVVRSSPNSVNVPLKHRESTPKQIYDRQSLLEIGNAHKHQLSPAAIEKLRGLCILLKPDLKTVASPSDDSRTKRRHRQCKRGRKRAYRPLLKLTKPVQTQITVWPDSATSALQDCFQDTDWNMFKEAATYNNHTDLQEYTETVTAYIKKCIDDVTVTKTITTRANQKPWMTAEVHGLLKIRDEAFRSGDKAALKTSRANLSHGIKKAKHQYAQKINNNFSDSKDTRSLWQAIQTITDYKPLPQASGDDTSLPDALNHFYSQFEIRTTLLHRNSTHLQTTRYSCLSPADVKKTPSRINPRKAAGADNIPGRVLRDCAAQLTDVFRHLQHLSEPGSRPHLSQIHIHNSSSKEVTCVLSE</sequence>
<evidence type="ECO:0000313" key="2">
    <source>
        <dbReference type="Proteomes" id="UP001529510"/>
    </source>
</evidence>
<dbReference type="PANTHER" id="PTHR47510:SF3">
    <property type="entry name" value="ENDO_EXONUCLEASE_PHOSPHATASE DOMAIN-CONTAINING PROTEIN"/>
    <property type="match status" value="1"/>
</dbReference>
<dbReference type="EMBL" id="JAMKFB020000258">
    <property type="protein sequence ID" value="KAL0151177.1"/>
    <property type="molecule type" value="Genomic_DNA"/>
</dbReference>
<dbReference type="Proteomes" id="UP001529510">
    <property type="component" value="Unassembled WGS sequence"/>
</dbReference>
<accession>A0ABD0MPZ6</accession>
<keyword evidence="2" id="KW-1185">Reference proteome</keyword>
<evidence type="ECO:0000313" key="1">
    <source>
        <dbReference type="EMBL" id="KAL0151177.1"/>
    </source>
</evidence>
<dbReference type="PANTHER" id="PTHR47510">
    <property type="entry name" value="REVERSE TRANSCRIPTASE DOMAIN-CONTAINING PROTEIN"/>
    <property type="match status" value="1"/>
</dbReference>
<organism evidence="1 2">
    <name type="scientific">Cirrhinus mrigala</name>
    <name type="common">Mrigala</name>
    <dbReference type="NCBI Taxonomy" id="683832"/>
    <lineage>
        <taxon>Eukaryota</taxon>
        <taxon>Metazoa</taxon>
        <taxon>Chordata</taxon>
        <taxon>Craniata</taxon>
        <taxon>Vertebrata</taxon>
        <taxon>Euteleostomi</taxon>
        <taxon>Actinopterygii</taxon>
        <taxon>Neopterygii</taxon>
        <taxon>Teleostei</taxon>
        <taxon>Ostariophysi</taxon>
        <taxon>Cypriniformes</taxon>
        <taxon>Cyprinidae</taxon>
        <taxon>Labeoninae</taxon>
        <taxon>Labeonini</taxon>
        <taxon>Cirrhinus</taxon>
    </lineage>
</organism>
<proteinExistence type="predicted"/>
<dbReference type="AlphaFoldDB" id="A0ABD0MPZ6"/>